<dbReference type="GO" id="GO:0016747">
    <property type="term" value="F:acyltransferase activity, transferring groups other than amino-acyl groups"/>
    <property type="evidence" value="ECO:0007669"/>
    <property type="project" value="InterPro"/>
</dbReference>
<keyword evidence="2" id="KW-0808">Transferase</keyword>
<dbReference type="CDD" id="cd04301">
    <property type="entry name" value="NAT_SF"/>
    <property type="match status" value="1"/>
</dbReference>
<dbReference type="PROSITE" id="PS51186">
    <property type="entry name" value="GNAT"/>
    <property type="match status" value="1"/>
</dbReference>
<dbReference type="AlphaFoldDB" id="A0A1M7IIE7"/>
<dbReference type="RefSeq" id="WP_073286542.1">
    <property type="nucleotide sequence ID" value="NZ_FRCP01000009.1"/>
</dbReference>
<dbReference type="Pfam" id="PF12746">
    <property type="entry name" value="GNAT_acetyltran"/>
    <property type="match status" value="1"/>
</dbReference>
<proteinExistence type="predicted"/>
<dbReference type="PANTHER" id="PTHR31143">
    <property type="match status" value="1"/>
</dbReference>
<organism evidence="2 3">
    <name type="scientific">Anaerosporobacter mobilis DSM 15930</name>
    <dbReference type="NCBI Taxonomy" id="1120996"/>
    <lineage>
        <taxon>Bacteria</taxon>
        <taxon>Bacillati</taxon>
        <taxon>Bacillota</taxon>
        <taxon>Clostridia</taxon>
        <taxon>Lachnospirales</taxon>
        <taxon>Lachnospiraceae</taxon>
        <taxon>Anaerosporobacter</taxon>
    </lineage>
</organism>
<gene>
    <name evidence="2" type="ORF">SAMN02746066_01887</name>
</gene>
<dbReference type="SUPFAM" id="SSF55729">
    <property type="entry name" value="Acyl-CoA N-acyltransferases (Nat)"/>
    <property type="match status" value="1"/>
</dbReference>
<dbReference type="OrthoDB" id="7054616at2"/>
<dbReference type="InterPro" id="IPR027365">
    <property type="entry name" value="GNAT_acetyltra_YdfB-like"/>
</dbReference>
<dbReference type="InterPro" id="IPR016181">
    <property type="entry name" value="Acyl_CoA_acyltransferase"/>
</dbReference>
<feature type="domain" description="N-acetyltransferase" evidence="1">
    <location>
        <begin position="131"/>
        <end position="256"/>
    </location>
</feature>
<reference evidence="2 3" key="1">
    <citation type="submission" date="2016-11" db="EMBL/GenBank/DDBJ databases">
        <authorList>
            <person name="Jaros S."/>
            <person name="Januszkiewicz K."/>
            <person name="Wedrychowicz H."/>
        </authorList>
    </citation>
    <scope>NUCLEOTIDE SEQUENCE [LARGE SCALE GENOMIC DNA]</scope>
    <source>
        <strain evidence="2 3">DSM 15930</strain>
    </source>
</reference>
<sequence>MIKINDSDRSNLSKLCSIRKDDNLLQWFLEGNPYSAAWVDDVMNPEVAIIIAADFCYLLGEVKHPAKIEQILEENARHKIIIPCGTHWGTYLNDYMSKKVRCYSRYAIKHEPNVFDKSNLDQLIQKLNPVYEIRQIDEDIYKEVLGIDWAADGCCFFRSYEDFKKNGLGYVIVKDEQIVCIASSYTSYRNTIGVTIGTLDEYRRQGLAAACAATLILECLERGIYPEWEASNMNSVALSEKLGYHFDKAFDVYSLV</sequence>
<dbReference type="InterPro" id="IPR042573">
    <property type="entry name" value="GNAT_acetyltra_N"/>
</dbReference>
<accession>A0A1M7IIE7</accession>
<dbReference type="EMBL" id="FRCP01000009">
    <property type="protein sequence ID" value="SHM40572.1"/>
    <property type="molecule type" value="Genomic_DNA"/>
</dbReference>
<name>A0A1M7IIE7_9FIRM</name>
<dbReference type="STRING" id="1120996.SAMN02746066_01887"/>
<dbReference type="Gene3D" id="3.40.630.110">
    <property type="entry name" value="GNAT acetyltransferase-like"/>
    <property type="match status" value="1"/>
</dbReference>
<dbReference type="Proteomes" id="UP000184038">
    <property type="component" value="Unassembled WGS sequence"/>
</dbReference>
<keyword evidence="3" id="KW-1185">Reference proteome</keyword>
<dbReference type="InterPro" id="IPR000182">
    <property type="entry name" value="GNAT_dom"/>
</dbReference>
<protein>
    <submittedName>
        <fullName evidence="2">GNAT acetyltransferase</fullName>
    </submittedName>
</protein>
<evidence type="ECO:0000313" key="3">
    <source>
        <dbReference type="Proteomes" id="UP000184038"/>
    </source>
</evidence>
<evidence type="ECO:0000259" key="1">
    <source>
        <dbReference type="PROSITE" id="PS51186"/>
    </source>
</evidence>
<dbReference type="PANTHER" id="PTHR31143:SF2">
    <property type="entry name" value="FR47-LIKE DOMAIN-CONTAINING PROTEIN-RELATED"/>
    <property type="match status" value="1"/>
</dbReference>
<evidence type="ECO:0000313" key="2">
    <source>
        <dbReference type="EMBL" id="SHM40572.1"/>
    </source>
</evidence>
<dbReference type="Gene3D" id="3.40.630.30">
    <property type="match status" value="1"/>
</dbReference>